<gene>
    <name evidence="6" type="ORF">JG687_00003432</name>
    <name evidence="7" type="ORF">PC110_g7087</name>
    <name evidence="1" type="ORF">PC113_g7862</name>
    <name evidence="2" type="ORF">PC115_g6662</name>
    <name evidence="3" type="ORF">PC117_g7688</name>
    <name evidence="4" type="ORF">PC118_g6793</name>
    <name evidence="5" type="ORF">PC129_g15207</name>
</gene>
<evidence type="ECO:0000313" key="2">
    <source>
        <dbReference type="EMBL" id="KAG2930139.1"/>
    </source>
</evidence>
<organism evidence="7 8">
    <name type="scientific">Phytophthora cactorum</name>
    <dbReference type="NCBI Taxonomy" id="29920"/>
    <lineage>
        <taxon>Eukaryota</taxon>
        <taxon>Sar</taxon>
        <taxon>Stramenopiles</taxon>
        <taxon>Oomycota</taxon>
        <taxon>Peronosporomycetes</taxon>
        <taxon>Peronosporales</taxon>
        <taxon>Peronosporaceae</taxon>
        <taxon>Phytophthora</taxon>
    </lineage>
</organism>
<evidence type="ECO:0000313" key="4">
    <source>
        <dbReference type="EMBL" id="KAG2988330.1"/>
    </source>
</evidence>
<dbReference type="VEuPathDB" id="FungiDB:PC110_g7087"/>
<proteinExistence type="predicted"/>
<evidence type="ECO:0000313" key="8">
    <source>
        <dbReference type="Proteomes" id="UP000251314"/>
    </source>
</evidence>
<dbReference type="Proteomes" id="UP000760860">
    <property type="component" value="Unassembled WGS sequence"/>
</dbReference>
<comment type="caution">
    <text evidence="7">The sequence shown here is derived from an EMBL/GenBank/DDBJ whole genome shotgun (WGS) entry which is preliminary data.</text>
</comment>
<dbReference type="EMBL" id="RCMG01000177">
    <property type="protein sequence ID" value="KAG2860662.1"/>
    <property type="molecule type" value="Genomic_DNA"/>
</dbReference>
<dbReference type="AlphaFoldDB" id="A0A329SIS7"/>
<dbReference type="EMBL" id="MJFZ01000133">
    <property type="protein sequence ID" value="RAW36635.1"/>
    <property type="molecule type" value="Genomic_DNA"/>
</dbReference>
<reference evidence="1" key="2">
    <citation type="submission" date="2018-10" db="EMBL/GenBank/DDBJ databases">
        <title>Effector identification in a new, highly contiguous assembly of the strawberry crown rot pathogen Phytophthora cactorum.</title>
        <authorList>
            <person name="Armitage A.D."/>
            <person name="Nellist C.F."/>
            <person name="Bates H."/>
            <person name="Vickerstaff R.J."/>
            <person name="Harrison R.J."/>
        </authorList>
    </citation>
    <scope>NUCLEOTIDE SEQUENCE</scope>
    <source>
        <strain evidence="1">15-7</strain>
        <strain evidence="2">4032</strain>
        <strain evidence="3">4040</strain>
        <strain evidence="4">P415</strain>
        <strain evidence="5">P421</strain>
    </source>
</reference>
<evidence type="ECO:0000313" key="6">
    <source>
        <dbReference type="EMBL" id="KAG6969040.1"/>
    </source>
</evidence>
<evidence type="ECO:0000313" key="7">
    <source>
        <dbReference type="EMBL" id="RAW36635.1"/>
    </source>
</evidence>
<name>A0A329SIS7_9STRA</name>
<dbReference type="EMBL" id="RCML01000155">
    <property type="protein sequence ID" value="KAG2988330.1"/>
    <property type="molecule type" value="Genomic_DNA"/>
</dbReference>
<dbReference type="EMBL" id="RCMI01000150">
    <property type="protein sequence ID" value="KAG2930139.1"/>
    <property type="molecule type" value="Genomic_DNA"/>
</dbReference>
<reference evidence="7 8" key="1">
    <citation type="submission" date="2018-01" db="EMBL/GenBank/DDBJ databases">
        <title>Draft genome of the strawberry crown rot pathogen Phytophthora cactorum.</title>
        <authorList>
            <person name="Armitage A.D."/>
            <person name="Lysoe E."/>
            <person name="Nellist C.F."/>
            <person name="Harrison R.J."/>
            <person name="Brurberg M.B."/>
        </authorList>
    </citation>
    <scope>NUCLEOTIDE SEQUENCE [LARGE SCALE GENOMIC DNA]</scope>
    <source>
        <strain evidence="7 8">10300</strain>
    </source>
</reference>
<evidence type="ECO:0000313" key="5">
    <source>
        <dbReference type="EMBL" id="KAG3213866.1"/>
    </source>
</evidence>
<dbReference type="Proteomes" id="UP000735874">
    <property type="component" value="Unassembled WGS sequence"/>
</dbReference>
<dbReference type="Proteomes" id="UP000251314">
    <property type="component" value="Unassembled WGS sequence"/>
</dbReference>
<sequence>MSQSNYVGNCGAQRRLQNHEAPVTNAGTALNNEALTDANHKRIKRDLVTANEVADARKREHGTLAEMTASA</sequence>
<dbReference type="EMBL" id="RCMV01000691">
    <property type="protein sequence ID" value="KAG3213866.1"/>
    <property type="molecule type" value="Genomic_DNA"/>
</dbReference>
<evidence type="ECO:0000313" key="3">
    <source>
        <dbReference type="EMBL" id="KAG2946400.1"/>
    </source>
</evidence>
<protein>
    <submittedName>
        <fullName evidence="7">Uncharacterized protein</fullName>
    </submittedName>
</protein>
<evidence type="ECO:0000313" key="1">
    <source>
        <dbReference type="EMBL" id="KAG2860662.1"/>
    </source>
</evidence>
<dbReference type="EMBL" id="RCMK01000159">
    <property type="protein sequence ID" value="KAG2946400.1"/>
    <property type="molecule type" value="Genomic_DNA"/>
</dbReference>
<dbReference type="Proteomes" id="UP000688947">
    <property type="component" value="Unassembled WGS sequence"/>
</dbReference>
<keyword evidence="8" id="KW-1185">Reference proteome</keyword>
<reference evidence="6" key="3">
    <citation type="submission" date="2021-01" db="EMBL/GenBank/DDBJ databases">
        <title>Phytophthora aleatoria, a newly-described species from Pinus radiata is distinct from Phytophthora cactorum isolates based on comparative genomics.</title>
        <authorList>
            <person name="Mcdougal R."/>
            <person name="Panda P."/>
            <person name="Williams N."/>
            <person name="Studholme D.J."/>
        </authorList>
    </citation>
    <scope>NUCLEOTIDE SEQUENCE</scope>
    <source>
        <strain evidence="6">NZFS 3830</strain>
    </source>
</reference>
<dbReference type="OrthoDB" id="96329at2759"/>
<dbReference type="Proteomes" id="UP000697107">
    <property type="component" value="Unassembled WGS sequence"/>
</dbReference>
<dbReference type="Proteomes" id="UP000774804">
    <property type="component" value="Unassembled WGS sequence"/>
</dbReference>
<dbReference type="Proteomes" id="UP000736787">
    <property type="component" value="Unassembled WGS sequence"/>
</dbReference>
<accession>A0A329SIS7</accession>
<dbReference type="EMBL" id="JAENGZ010000106">
    <property type="protein sequence ID" value="KAG6969040.1"/>
    <property type="molecule type" value="Genomic_DNA"/>
</dbReference>